<dbReference type="InterPro" id="IPR058531">
    <property type="entry name" value="Baseplate_J_M"/>
</dbReference>
<dbReference type="EMBL" id="LWAE01000015">
    <property type="protein sequence ID" value="KZL88723.1"/>
    <property type="molecule type" value="Genomic_DNA"/>
</dbReference>
<dbReference type="RefSeq" id="WP_066630765.1">
    <property type="nucleotide sequence ID" value="NZ_FQXL01000064.1"/>
</dbReference>
<proteinExistence type="inferred from homology"/>
<accession>A0A162QMQ9</accession>
<reference evidence="5 6" key="1">
    <citation type="submission" date="2016-04" db="EMBL/GenBank/DDBJ databases">
        <title>Genome sequence of Clostridium magnum DSM 2767.</title>
        <authorList>
            <person name="Poehlein A."/>
            <person name="Uhlig R."/>
            <person name="Fischer R."/>
            <person name="Bahl H."/>
            <person name="Daniel R."/>
        </authorList>
    </citation>
    <scope>NUCLEOTIDE SEQUENCE [LARGE SCALE GENOMIC DNA]</scope>
    <source>
        <strain evidence="5 6">DSM 2767</strain>
    </source>
</reference>
<evidence type="ECO:0000259" key="2">
    <source>
        <dbReference type="Pfam" id="PF04865"/>
    </source>
</evidence>
<evidence type="ECO:0000259" key="3">
    <source>
        <dbReference type="Pfam" id="PF26078"/>
    </source>
</evidence>
<dbReference type="STRING" id="1121326.CLMAG_60120"/>
<feature type="domain" description="Baseplate J-like C-terminal" evidence="4">
    <location>
        <begin position="290"/>
        <end position="371"/>
    </location>
</feature>
<dbReference type="Pfam" id="PF26078">
    <property type="entry name" value="Baseplate_J_M"/>
    <property type="match status" value="1"/>
</dbReference>
<organism evidence="5 6">
    <name type="scientific">Clostridium magnum DSM 2767</name>
    <dbReference type="NCBI Taxonomy" id="1121326"/>
    <lineage>
        <taxon>Bacteria</taxon>
        <taxon>Bacillati</taxon>
        <taxon>Bacillota</taxon>
        <taxon>Clostridia</taxon>
        <taxon>Eubacteriales</taxon>
        <taxon>Clostridiaceae</taxon>
        <taxon>Clostridium</taxon>
    </lineage>
</organism>
<dbReference type="InterPro" id="IPR014507">
    <property type="entry name" value="Baseplate_assembly_J_pred"/>
</dbReference>
<dbReference type="InterPro" id="IPR006949">
    <property type="entry name" value="Barrel_Baseplate_J-like"/>
</dbReference>
<dbReference type="AlphaFoldDB" id="A0A162QMQ9"/>
<dbReference type="OrthoDB" id="9793802at2"/>
<comment type="similarity">
    <text evidence="1">Belongs to the Mu gp47/PBSX XkdT family.</text>
</comment>
<gene>
    <name evidence="5" type="ORF">CLMAG_60120</name>
</gene>
<feature type="domain" description="Baseplate J-like central" evidence="3">
    <location>
        <begin position="211"/>
        <end position="282"/>
    </location>
</feature>
<dbReference type="PANTHER" id="PTHR37829">
    <property type="entry name" value="PHAGE-LIKE ELEMENT PBSX PROTEIN XKDT"/>
    <property type="match status" value="1"/>
</dbReference>
<evidence type="ECO:0000256" key="1">
    <source>
        <dbReference type="ARBA" id="ARBA00038087"/>
    </source>
</evidence>
<dbReference type="InterPro" id="IPR058530">
    <property type="entry name" value="Baseplate_J-like_C"/>
</dbReference>
<feature type="domain" description="Baseplate protein J-like barrel" evidence="2">
    <location>
        <begin position="112"/>
        <end position="189"/>
    </location>
</feature>
<dbReference type="Proteomes" id="UP000076603">
    <property type="component" value="Unassembled WGS sequence"/>
</dbReference>
<evidence type="ECO:0000313" key="5">
    <source>
        <dbReference type="EMBL" id="KZL88723.1"/>
    </source>
</evidence>
<keyword evidence="6" id="KW-1185">Reference proteome</keyword>
<evidence type="ECO:0000259" key="4">
    <source>
        <dbReference type="Pfam" id="PF26079"/>
    </source>
</evidence>
<dbReference type="PIRSF" id="PIRSF020481">
    <property type="entry name" value="BAP"/>
    <property type="match status" value="1"/>
</dbReference>
<dbReference type="PANTHER" id="PTHR37829:SF3">
    <property type="entry name" value="PROTEIN JAYE-RELATED"/>
    <property type="match status" value="1"/>
</dbReference>
<protein>
    <submittedName>
        <fullName evidence="5">Baseplate J-like protein</fullName>
    </submittedName>
</protein>
<dbReference type="InterPro" id="IPR052399">
    <property type="entry name" value="Phage_Baseplate_Assmbl_Protein"/>
</dbReference>
<evidence type="ECO:0000313" key="6">
    <source>
        <dbReference type="Proteomes" id="UP000076603"/>
    </source>
</evidence>
<dbReference type="Pfam" id="PF04865">
    <property type="entry name" value="Baseplate_J"/>
    <property type="match status" value="1"/>
</dbReference>
<comment type="caution">
    <text evidence="5">The sequence shown here is derived from an EMBL/GenBank/DDBJ whole genome shotgun (WGS) entry which is preliminary data.</text>
</comment>
<dbReference type="Pfam" id="PF26079">
    <property type="entry name" value="Baseplate_J_C"/>
    <property type="match status" value="1"/>
</dbReference>
<dbReference type="PATRIC" id="fig|1121326.3.peg.6078"/>
<sequence>MDLKNLPDVEFAYKDIDSILNDLIAGYEQAYYAEKGEQITLYPGDKIRIFLYSQALREFQLRQLIDFSAKQNLLKYAVGDYLVNLGAFHDVEKSESKYATVTEKFNLSAAQSVIQIIPKGTRVGPGTGLYFATTEDIDVPIGATDINITMQCTTSGTAGNNFTPGQINVLMDPLPWISSVTNVTTSSGGTDSEDDDTFREIIRQAPEGYSVAGPSAAYEYFAKKYNSSISNVKVSTSSDAVVNIIVLLENGEIPTQTFLDGLNDYLSDKSRRPLTDKVQVAAPTVVNYDINLTYYILRDNSASASTIQSNVNQAIEDYKTWQKSKIKRDINPSELIARIIKAGAKRVEVISPTYTALSDTEVAAALTTTVTYGGLEDD</sequence>
<name>A0A162QMQ9_9CLOT</name>